<name>A0A1J5PPY9_9ZZZZ</name>
<gene>
    <name evidence="1" type="ORF">GALL_528100</name>
</gene>
<accession>A0A1J5PPY9</accession>
<reference evidence="1" key="1">
    <citation type="submission" date="2016-10" db="EMBL/GenBank/DDBJ databases">
        <title>Sequence of Gallionella enrichment culture.</title>
        <authorList>
            <person name="Poehlein A."/>
            <person name="Muehling M."/>
            <person name="Daniel R."/>
        </authorList>
    </citation>
    <scope>NUCLEOTIDE SEQUENCE</scope>
</reference>
<organism evidence="1">
    <name type="scientific">mine drainage metagenome</name>
    <dbReference type="NCBI Taxonomy" id="410659"/>
    <lineage>
        <taxon>unclassified sequences</taxon>
        <taxon>metagenomes</taxon>
        <taxon>ecological metagenomes</taxon>
    </lineage>
</organism>
<proteinExistence type="predicted"/>
<dbReference type="AlphaFoldDB" id="A0A1J5PPY9"/>
<comment type="caution">
    <text evidence="1">The sequence shown here is derived from an EMBL/GenBank/DDBJ whole genome shotgun (WGS) entry which is preliminary data.</text>
</comment>
<protein>
    <submittedName>
        <fullName evidence="1">Uncharacterized protein</fullName>
    </submittedName>
</protein>
<sequence length="75" mass="7877">MSQNNRLRETVELPAGLVTSAPARDPNLPAMAVSGPLAYCTKALLRLNRLLLPFSVCASAPVMATTCAPNPSLGR</sequence>
<evidence type="ECO:0000313" key="1">
    <source>
        <dbReference type="EMBL" id="OIQ65629.1"/>
    </source>
</evidence>
<dbReference type="EMBL" id="MLJW01007174">
    <property type="protein sequence ID" value="OIQ65629.1"/>
    <property type="molecule type" value="Genomic_DNA"/>
</dbReference>